<dbReference type="GO" id="GO:0005549">
    <property type="term" value="F:odorant binding"/>
    <property type="evidence" value="ECO:0007669"/>
    <property type="project" value="InterPro"/>
</dbReference>
<sequence length="163" mass="18629">MKLFLCASVFICLAAAVTSISEGLQSLKDKRIKAIEDCKKEKSGISEEDWGVVKIRDEPKNDVQHCIMYCVYEKMGIVKDGKLNNEEINKVTLIRHGHNQTLFQEEDYLSKTCQKSVENSYSKITNKCYIPNAYHACVPKKRAERVANAQKQKEKFEAMSIMT</sequence>
<dbReference type="InterPro" id="IPR036728">
    <property type="entry name" value="PBP_GOBP_sf"/>
</dbReference>
<reference evidence="2" key="1">
    <citation type="submission" date="2023-06" db="EMBL/GenBank/DDBJ databases">
        <authorList>
            <person name="Rostami E."/>
            <person name="Huang D."/>
            <person name="Fu J."/>
            <person name="Zheng L."/>
        </authorList>
    </citation>
    <scope>NUCLEOTIDE SEQUENCE</scope>
</reference>
<dbReference type="Pfam" id="PF01395">
    <property type="entry name" value="PBP_GOBP"/>
    <property type="match status" value="1"/>
</dbReference>
<evidence type="ECO:0000256" key="1">
    <source>
        <dbReference type="SAM" id="SignalP"/>
    </source>
</evidence>
<proteinExistence type="evidence at transcript level"/>
<gene>
    <name evidence="2" type="primary">OBP19-2</name>
</gene>
<dbReference type="InterPro" id="IPR006170">
    <property type="entry name" value="PBP/GOBP"/>
</dbReference>
<dbReference type="Gene3D" id="1.10.238.20">
    <property type="entry name" value="Pheromone/general odorant binding protein domain"/>
    <property type="match status" value="1"/>
</dbReference>
<evidence type="ECO:0000313" key="2">
    <source>
        <dbReference type="EMBL" id="WMY18664.1"/>
    </source>
</evidence>
<dbReference type="CDD" id="cd23992">
    <property type="entry name" value="PBP_GOBP"/>
    <property type="match status" value="1"/>
</dbReference>
<dbReference type="AlphaFoldDB" id="A0AA51WAH7"/>
<dbReference type="EMBL" id="OR221189">
    <property type="protein sequence ID" value="WMY18664.1"/>
    <property type="molecule type" value="mRNA"/>
</dbReference>
<feature type="chain" id="PRO_5041326124" evidence="1">
    <location>
        <begin position="20"/>
        <end position="163"/>
    </location>
</feature>
<protein>
    <submittedName>
        <fullName evidence="2">Odorant binding protein</fullName>
    </submittedName>
</protein>
<feature type="signal peptide" evidence="1">
    <location>
        <begin position="1"/>
        <end position="19"/>
    </location>
</feature>
<organism evidence="2">
    <name type="scientific">Paracoccus marginatus</name>
    <dbReference type="NCBI Taxonomy" id="252483"/>
    <lineage>
        <taxon>Eukaryota</taxon>
        <taxon>Metazoa</taxon>
        <taxon>Ecdysozoa</taxon>
        <taxon>Arthropoda</taxon>
        <taxon>Hexapoda</taxon>
        <taxon>Insecta</taxon>
        <taxon>Pterygota</taxon>
        <taxon>Neoptera</taxon>
        <taxon>Paraneoptera</taxon>
        <taxon>Hemiptera</taxon>
        <taxon>Sternorrhyncha</taxon>
        <taxon>Coccoidea</taxon>
        <taxon>Pseudococcidae</taxon>
        <taxon>Paracoccus</taxon>
    </lineage>
</organism>
<name>A0AA51WAH7_9HEMI</name>
<keyword evidence="1" id="KW-0732">Signal</keyword>
<accession>A0AA51WAH7</accession>
<dbReference type="SUPFAM" id="SSF47565">
    <property type="entry name" value="Insect pheromone/odorant-binding proteins"/>
    <property type="match status" value="1"/>
</dbReference>